<organism evidence="3 4">
    <name type="scientific">Saguinus oedipus</name>
    <name type="common">Cotton-top tamarin</name>
    <name type="synonym">Oedipomidas oedipus</name>
    <dbReference type="NCBI Taxonomy" id="9490"/>
    <lineage>
        <taxon>Eukaryota</taxon>
        <taxon>Metazoa</taxon>
        <taxon>Chordata</taxon>
        <taxon>Craniata</taxon>
        <taxon>Vertebrata</taxon>
        <taxon>Euteleostomi</taxon>
        <taxon>Mammalia</taxon>
        <taxon>Eutheria</taxon>
        <taxon>Euarchontoglires</taxon>
        <taxon>Primates</taxon>
        <taxon>Haplorrhini</taxon>
        <taxon>Platyrrhini</taxon>
        <taxon>Cebidae</taxon>
        <taxon>Callitrichinae</taxon>
        <taxon>Saguinus</taxon>
    </lineage>
</organism>
<dbReference type="SMART" id="SM00451">
    <property type="entry name" value="ZnF_U1"/>
    <property type="match status" value="1"/>
</dbReference>
<evidence type="ECO:0000259" key="2">
    <source>
        <dbReference type="SMART" id="SM00451"/>
    </source>
</evidence>
<dbReference type="EMBL" id="JASSZA010000008">
    <property type="protein sequence ID" value="KAK2103469.1"/>
    <property type="molecule type" value="Genomic_DNA"/>
</dbReference>
<sequence>MPFVMDLPFWKLPREPEKGLSEPLEPSSLPYQLSIKQAFYGKLSKLQLSSTSFNYSSSSPTFFKGLAGSVVQLSHKANFGVSHSASLPLQMFTDSCTVESISLQCACSLKALIMCQGGGAFCHDDCIGPSKLCVLCLVVNEIAFINTLEAQNKRHDVLSKLKEYEQRLNELQEERQRRQEEKQARDEAVQERKRALEAERQARVEELLMKRKEQEARIEQQRQEKEKAREDAARERARDREERLAALTAAQQEAMEELQKKIQLKHDESIRRHMEQIEQRKEKAAELSSGRHANTDYAPKLTPYERKKQCSLCNVLISSEVYLFSHIKGRKHQQAVRENSSIQGRELSDEEVVNFIFVHL</sequence>
<keyword evidence="4" id="KW-1185">Reference proteome</keyword>
<dbReference type="PANTHER" id="PTHR31434:SF2">
    <property type="entry name" value="S PHASE CYCLIN A-ASSOCIATED PROTEIN IN THE ENDOPLASMIC RETICULUM"/>
    <property type="match status" value="1"/>
</dbReference>
<name>A0ABQ9V269_SAGOE</name>
<feature type="region of interest" description="Disordered" evidence="1">
    <location>
        <begin position="217"/>
        <end position="238"/>
    </location>
</feature>
<dbReference type="InterPro" id="IPR013087">
    <property type="entry name" value="Znf_C2H2_type"/>
</dbReference>
<accession>A0ABQ9V269</accession>
<protein>
    <recommendedName>
        <fullName evidence="2">U1-type domain-containing protein</fullName>
    </recommendedName>
</protein>
<comment type="caution">
    <text evidence="3">The sequence shown here is derived from an EMBL/GenBank/DDBJ whole genome shotgun (WGS) entry which is preliminary data.</text>
</comment>
<dbReference type="Pfam" id="PF13922">
    <property type="entry name" value="PHD_3"/>
    <property type="match status" value="1"/>
</dbReference>
<dbReference type="SUPFAM" id="SSF57667">
    <property type="entry name" value="beta-beta-alpha zinc fingers"/>
    <property type="match status" value="1"/>
</dbReference>
<evidence type="ECO:0000256" key="1">
    <source>
        <dbReference type="SAM" id="MobiDB-lite"/>
    </source>
</evidence>
<gene>
    <name evidence="3" type="ORF">P7K49_017325</name>
</gene>
<dbReference type="Gene3D" id="3.30.160.60">
    <property type="entry name" value="Classic Zinc Finger"/>
    <property type="match status" value="1"/>
</dbReference>
<dbReference type="InterPro" id="IPR036236">
    <property type="entry name" value="Znf_C2H2_sf"/>
</dbReference>
<proteinExistence type="predicted"/>
<evidence type="ECO:0000313" key="3">
    <source>
        <dbReference type="EMBL" id="KAK2103469.1"/>
    </source>
</evidence>
<dbReference type="InterPro" id="IPR026905">
    <property type="entry name" value="ASX-like_PHD"/>
</dbReference>
<reference evidence="3 4" key="1">
    <citation type="submission" date="2023-05" db="EMBL/GenBank/DDBJ databases">
        <title>B98-5 Cell Line De Novo Hybrid Assembly: An Optical Mapping Approach.</title>
        <authorList>
            <person name="Kananen K."/>
            <person name="Auerbach J.A."/>
            <person name="Kautto E."/>
            <person name="Blachly J.S."/>
        </authorList>
    </citation>
    <scope>NUCLEOTIDE SEQUENCE [LARGE SCALE GENOMIC DNA]</scope>
    <source>
        <strain evidence="3">B95-8</strain>
        <tissue evidence="3">Cell line</tissue>
    </source>
</reference>
<evidence type="ECO:0000313" key="4">
    <source>
        <dbReference type="Proteomes" id="UP001266305"/>
    </source>
</evidence>
<dbReference type="Proteomes" id="UP001266305">
    <property type="component" value="Unassembled WGS sequence"/>
</dbReference>
<dbReference type="InterPro" id="IPR003604">
    <property type="entry name" value="Matrin/U1-like-C_Znf_C2H2"/>
</dbReference>
<dbReference type="Pfam" id="PF12874">
    <property type="entry name" value="zf-met"/>
    <property type="match status" value="1"/>
</dbReference>
<feature type="domain" description="U1-type" evidence="2">
    <location>
        <begin position="305"/>
        <end position="339"/>
    </location>
</feature>
<dbReference type="PANTHER" id="PTHR31434">
    <property type="entry name" value="S PHASE CYCLIN A-ASSOCIATED PROTEIN IN THE ENDOPLASMIC RETICULUM"/>
    <property type="match status" value="1"/>
</dbReference>